<dbReference type="GO" id="GO:0008233">
    <property type="term" value="F:peptidase activity"/>
    <property type="evidence" value="ECO:0007669"/>
    <property type="project" value="UniProtKB-KW"/>
</dbReference>
<comment type="caution">
    <text evidence="2">The sequence shown here is derived from an EMBL/GenBank/DDBJ whole genome shotgun (WGS) entry which is preliminary data.</text>
</comment>
<name>A0A1F6UMH9_9PROT</name>
<dbReference type="PIRSF" id="PIRSF005276">
    <property type="entry name" value="SspB"/>
    <property type="match status" value="1"/>
</dbReference>
<evidence type="ECO:0000313" key="2">
    <source>
        <dbReference type="EMBL" id="OGI58585.1"/>
    </source>
</evidence>
<dbReference type="InterPro" id="IPR036760">
    <property type="entry name" value="SspB-like_sf"/>
</dbReference>
<evidence type="ECO:0000256" key="1">
    <source>
        <dbReference type="SAM" id="MobiDB-lite"/>
    </source>
</evidence>
<dbReference type="GO" id="GO:0006508">
    <property type="term" value="P:proteolysis"/>
    <property type="evidence" value="ECO:0007669"/>
    <property type="project" value="UniProtKB-KW"/>
</dbReference>
<organism evidence="2 3">
    <name type="scientific">Candidatus Muproteobacteria bacterium RBG_19FT_COMBO_61_10</name>
    <dbReference type="NCBI Taxonomy" id="1817761"/>
    <lineage>
        <taxon>Bacteria</taxon>
        <taxon>Pseudomonadati</taxon>
        <taxon>Pseudomonadota</taxon>
        <taxon>Candidatus Muproteobacteria</taxon>
    </lineage>
</organism>
<dbReference type="InterPro" id="IPR007481">
    <property type="entry name" value="SspB"/>
</dbReference>
<dbReference type="EMBL" id="MFSV01000067">
    <property type="protein sequence ID" value="OGI58585.1"/>
    <property type="molecule type" value="Genomic_DNA"/>
</dbReference>
<reference evidence="2 3" key="1">
    <citation type="journal article" date="2016" name="Nat. Commun.">
        <title>Thousands of microbial genomes shed light on interconnected biogeochemical processes in an aquifer system.</title>
        <authorList>
            <person name="Anantharaman K."/>
            <person name="Brown C.T."/>
            <person name="Hug L.A."/>
            <person name="Sharon I."/>
            <person name="Castelle C.J."/>
            <person name="Probst A.J."/>
            <person name="Thomas B.C."/>
            <person name="Singh A."/>
            <person name="Wilkins M.J."/>
            <person name="Karaoz U."/>
            <person name="Brodie E.L."/>
            <person name="Williams K.H."/>
            <person name="Hubbard S.S."/>
            <person name="Banfield J.F."/>
        </authorList>
    </citation>
    <scope>NUCLEOTIDE SEQUENCE [LARGE SCALE GENOMIC DNA]</scope>
</reference>
<keyword evidence="2" id="KW-0378">Hydrolase</keyword>
<feature type="compositionally biased region" description="Pro residues" evidence="1">
    <location>
        <begin position="118"/>
        <end position="127"/>
    </location>
</feature>
<dbReference type="GO" id="GO:0005829">
    <property type="term" value="C:cytosol"/>
    <property type="evidence" value="ECO:0007669"/>
    <property type="project" value="TreeGrafter"/>
</dbReference>
<dbReference type="GO" id="GO:0045732">
    <property type="term" value="P:positive regulation of protein catabolic process"/>
    <property type="evidence" value="ECO:0007669"/>
    <property type="project" value="TreeGrafter"/>
</dbReference>
<dbReference type="PANTHER" id="PTHR37486">
    <property type="entry name" value="STRINGENT STARVATION PROTEIN B"/>
    <property type="match status" value="1"/>
</dbReference>
<gene>
    <name evidence="2" type="ORF">A2V58_04175</name>
</gene>
<dbReference type="AlphaFoldDB" id="A0A1F6UMH9"/>
<sequence>MADITTTSTRPYLLRAIVDWALDNGLTPHILVNTAVAGVKVPAGYAVDGKITLNIHPQAVQNLELGKEWIMFSARFHGRSTAIEIPVAAVAAVFARENGQGFFFPEEGAAAQGNATDTPPPETPPTT</sequence>
<dbReference type="NCBIfam" id="NF008769">
    <property type="entry name" value="PRK11798.2-5"/>
    <property type="match status" value="1"/>
</dbReference>
<dbReference type="SUPFAM" id="SSF101738">
    <property type="entry name" value="SspB-like"/>
    <property type="match status" value="1"/>
</dbReference>
<feature type="region of interest" description="Disordered" evidence="1">
    <location>
        <begin position="105"/>
        <end position="127"/>
    </location>
</feature>
<keyword evidence="2" id="KW-0645">Protease</keyword>
<dbReference type="Gene3D" id="2.30.30.220">
    <property type="entry name" value="SspB-like"/>
    <property type="match status" value="1"/>
</dbReference>
<dbReference type="PANTHER" id="PTHR37486:SF1">
    <property type="entry name" value="STRINGENT STARVATION PROTEIN B"/>
    <property type="match status" value="1"/>
</dbReference>
<protein>
    <submittedName>
        <fullName evidence="2">ClpXP protease specificity-enhancing factor</fullName>
    </submittedName>
</protein>
<dbReference type="GO" id="GO:0005840">
    <property type="term" value="C:ribosome"/>
    <property type="evidence" value="ECO:0007669"/>
    <property type="project" value="TreeGrafter"/>
</dbReference>
<dbReference type="Pfam" id="PF04386">
    <property type="entry name" value="SspB"/>
    <property type="match status" value="1"/>
</dbReference>
<dbReference type="Proteomes" id="UP000177950">
    <property type="component" value="Unassembled WGS sequence"/>
</dbReference>
<proteinExistence type="predicted"/>
<evidence type="ECO:0000313" key="3">
    <source>
        <dbReference type="Proteomes" id="UP000177950"/>
    </source>
</evidence>
<feature type="non-terminal residue" evidence="2">
    <location>
        <position position="127"/>
    </location>
</feature>
<accession>A0A1F6UMH9</accession>